<evidence type="ECO:0000256" key="4">
    <source>
        <dbReference type="ARBA" id="ARBA00023136"/>
    </source>
</evidence>
<accession>A0ABU2AWY0</accession>
<proteinExistence type="inferred from homology"/>
<keyword evidence="5" id="KW-0564">Palmitate</keyword>
<dbReference type="InterPro" id="IPR004872">
    <property type="entry name" value="Lipoprotein_NlpA"/>
</dbReference>
<dbReference type="Gene3D" id="3.40.190.10">
    <property type="entry name" value="Periplasmic binding protein-like II"/>
    <property type="match status" value="2"/>
</dbReference>
<dbReference type="EMBL" id="JAVDYJ010000001">
    <property type="protein sequence ID" value="MDR7345855.1"/>
    <property type="molecule type" value="Genomic_DNA"/>
</dbReference>
<keyword evidence="4" id="KW-0472">Membrane</keyword>
<reference evidence="7 8" key="1">
    <citation type="submission" date="2023-07" db="EMBL/GenBank/DDBJ databases">
        <title>Sequencing the genomes of 1000 actinobacteria strains.</title>
        <authorList>
            <person name="Klenk H.-P."/>
        </authorList>
    </citation>
    <scope>NUCLEOTIDE SEQUENCE [LARGE SCALE GENOMIC DNA]</scope>
    <source>
        <strain evidence="7 8">DSM 22966</strain>
    </source>
</reference>
<dbReference type="Pfam" id="PF03180">
    <property type="entry name" value="Lipoprotein_9"/>
    <property type="match status" value="1"/>
</dbReference>
<sequence length="304" mass="33683">MPFFSAQTPKITQFRRALITGVASAAALTLTSCGLTQAGSAASEDRTISLIVTETPRYQEPTEIAREILAEEGWELETTYVTDIIQPNEAVSQGEYDANFFQHAAYLRQFNDDNHTAVEPAFSVFYSPSGVFSLKYDSLDALPEGATLSIPVDRSNNGRALHLFAQAGLIEVDESVEITELSQADITANPKSFEFVEVDQQSSARTLPDVDAAFAFGSSVVEAGYEYDDVLLAVEEHEDFFPFTVFLSVAEGERDAEKTRALQEAYQSDEVAEWFAEYMNGVNEFSDAYSVDNVEERWNEFNAN</sequence>
<comment type="similarity">
    <text evidence="2">Belongs to the NlpA lipoprotein family.</text>
</comment>
<comment type="subcellular location">
    <subcellularLocation>
        <location evidence="1">Membrane</location>
        <topology evidence="1">Lipid-anchor</topology>
    </subcellularLocation>
</comment>
<keyword evidence="3" id="KW-0732">Signal</keyword>
<dbReference type="RefSeq" id="WP_310170063.1">
    <property type="nucleotide sequence ID" value="NZ_BAABHE010000002.1"/>
</dbReference>
<organism evidence="7 8">
    <name type="scientific">Enteractinococcus fodinae</name>
    <dbReference type="NCBI Taxonomy" id="684663"/>
    <lineage>
        <taxon>Bacteria</taxon>
        <taxon>Bacillati</taxon>
        <taxon>Actinomycetota</taxon>
        <taxon>Actinomycetes</taxon>
        <taxon>Micrococcales</taxon>
        <taxon>Micrococcaceae</taxon>
    </lineage>
</organism>
<evidence type="ECO:0000256" key="6">
    <source>
        <dbReference type="ARBA" id="ARBA00023288"/>
    </source>
</evidence>
<dbReference type="SUPFAM" id="SSF53850">
    <property type="entry name" value="Periplasmic binding protein-like II"/>
    <property type="match status" value="1"/>
</dbReference>
<gene>
    <name evidence="7" type="ORF">J2S62_000112</name>
</gene>
<keyword evidence="8" id="KW-1185">Reference proteome</keyword>
<dbReference type="PANTHER" id="PTHR30429">
    <property type="entry name" value="D-METHIONINE-BINDING LIPOPROTEIN METQ"/>
    <property type="match status" value="1"/>
</dbReference>
<evidence type="ECO:0000313" key="8">
    <source>
        <dbReference type="Proteomes" id="UP001183794"/>
    </source>
</evidence>
<evidence type="ECO:0000256" key="3">
    <source>
        <dbReference type="ARBA" id="ARBA00022729"/>
    </source>
</evidence>
<keyword evidence="6" id="KW-0449">Lipoprotein</keyword>
<name>A0ABU2AWY0_9MICC</name>
<protein>
    <submittedName>
        <fullName evidence="7">D-methionine transport system substrate-binding protein</fullName>
    </submittedName>
</protein>
<evidence type="ECO:0000256" key="2">
    <source>
        <dbReference type="ARBA" id="ARBA00008973"/>
    </source>
</evidence>
<evidence type="ECO:0000256" key="5">
    <source>
        <dbReference type="ARBA" id="ARBA00023139"/>
    </source>
</evidence>
<dbReference type="Proteomes" id="UP001183794">
    <property type="component" value="Unassembled WGS sequence"/>
</dbReference>
<dbReference type="PANTHER" id="PTHR30429:SF0">
    <property type="entry name" value="METHIONINE-BINDING LIPOPROTEIN METQ"/>
    <property type="match status" value="1"/>
</dbReference>
<evidence type="ECO:0000256" key="1">
    <source>
        <dbReference type="ARBA" id="ARBA00004635"/>
    </source>
</evidence>
<comment type="caution">
    <text evidence="7">The sequence shown here is derived from an EMBL/GenBank/DDBJ whole genome shotgun (WGS) entry which is preliminary data.</text>
</comment>
<evidence type="ECO:0000313" key="7">
    <source>
        <dbReference type="EMBL" id="MDR7345855.1"/>
    </source>
</evidence>